<dbReference type="AlphaFoldDB" id="A0A379MPN5"/>
<protein>
    <submittedName>
        <fullName evidence="2">Uncharacterized protein</fullName>
    </submittedName>
</protein>
<evidence type="ECO:0000313" key="3">
    <source>
        <dbReference type="Proteomes" id="UP000255233"/>
    </source>
</evidence>
<sequence>MGNIAGYNREVGIIIVVGARCTLKIPGNCRGMSRGRCTGGTRKRFKQSGMPGLLFFRKVTVRRRPAVTGAPDRRWRERPLPAEGKEAV</sequence>
<accession>A0A379MPN5</accession>
<proteinExistence type="predicted"/>
<name>A0A379MPN5_9BACT</name>
<dbReference type="Proteomes" id="UP000255233">
    <property type="component" value="Unassembled WGS sequence"/>
</dbReference>
<feature type="compositionally biased region" description="Basic and acidic residues" evidence="1">
    <location>
        <begin position="71"/>
        <end position="88"/>
    </location>
</feature>
<organism evidence="2 3">
    <name type="scientific">Rikenella microfusus</name>
    <dbReference type="NCBI Taxonomy" id="28139"/>
    <lineage>
        <taxon>Bacteria</taxon>
        <taxon>Pseudomonadati</taxon>
        <taxon>Bacteroidota</taxon>
        <taxon>Bacteroidia</taxon>
        <taxon>Bacteroidales</taxon>
        <taxon>Rikenellaceae</taxon>
        <taxon>Rikenella</taxon>
    </lineage>
</organism>
<dbReference type="EMBL" id="UGVL01000001">
    <property type="protein sequence ID" value="SUE33588.1"/>
    <property type="molecule type" value="Genomic_DNA"/>
</dbReference>
<reference evidence="2 3" key="1">
    <citation type="submission" date="2018-06" db="EMBL/GenBank/DDBJ databases">
        <authorList>
            <consortium name="Pathogen Informatics"/>
            <person name="Doyle S."/>
        </authorList>
    </citation>
    <scope>NUCLEOTIDE SEQUENCE [LARGE SCALE GENOMIC DNA]</scope>
    <source>
        <strain evidence="2 3">NCTC11190</strain>
    </source>
</reference>
<feature type="region of interest" description="Disordered" evidence="1">
    <location>
        <begin position="66"/>
        <end position="88"/>
    </location>
</feature>
<keyword evidence="3" id="KW-1185">Reference proteome</keyword>
<gene>
    <name evidence="2" type="ORF">NCTC11190_00798</name>
</gene>
<evidence type="ECO:0000313" key="2">
    <source>
        <dbReference type="EMBL" id="SUE33588.1"/>
    </source>
</evidence>
<evidence type="ECO:0000256" key="1">
    <source>
        <dbReference type="SAM" id="MobiDB-lite"/>
    </source>
</evidence>